<organism evidence="2 3">
    <name type="scientific">Liparis tanakae</name>
    <name type="common">Tanaka's snailfish</name>
    <dbReference type="NCBI Taxonomy" id="230148"/>
    <lineage>
        <taxon>Eukaryota</taxon>
        <taxon>Metazoa</taxon>
        <taxon>Chordata</taxon>
        <taxon>Craniata</taxon>
        <taxon>Vertebrata</taxon>
        <taxon>Euteleostomi</taxon>
        <taxon>Actinopterygii</taxon>
        <taxon>Neopterygii</taxon>
        <taxon>Teleostei</taxon>
        <taxon>Neoteleostei</taxon>
        <taxon>Acanthomorphata</taxon>
        <taxon>Eupercaria</taxon>
        <taxon>Perciformes</taxon>
        <taxon>Cottioidei</taxon>
        <taxon>Cottales</taxon>
        <taxon>Liparidae</taxon>
        <taxon>Liparis</taxon>
    </lineage>
</organism>
<feature type="compositionally biased region" description="Basic residues" evidence="1">
    <location>
        <begin position="39"/>
        <end position="50"/>
    </location>
</feature>
<feature type="compositionally biased region" description="Acidic residues" evidence="1">
    <location>
        <begin position="22"/>
        <end position="32"/>
    </location>
</feature>
<sequence>MEHQKVRGRLVEEELCKQPQGQEEEEEEEEEEKTPWFMKGKKRHEKRKRTSHNDNRHGSMRGETQDLIQTQNVKTRKGPVEGEEDRRGRRGGEEMFALHTSGWRRRPLELRVYR</sequence>
<dbReference type="EMBL" id="SRLO01000982">
    <property type="protein sequence ID" value="TNN43187.1"/>
    <property type="molecule type" value="Genomic_DNA"/>
</dbReference>
<reference evidence="2 3" key="1">
    <citation type="submission" date="2019-03" db="EMBL/GenBank/DDBJ databases">
        <title>First draft genome of Liparis tanakae, snailfish: a comprehensive survey of snailfish specific genes.</title>
        <authorList>
            <person name="Kim W."/>
            <person name="Song I."/>
            <person name="Jeong J.-H."/>
            <person name="Kim D."/>
            <person name="Kim S."/>
            <person name="Ryu S."/>
            <person name="Song J.Y."/>
            <person name="Lee S.K."/>
        </authorList>
    </citation>
    <scope>NUCLEOTIDE SEQUENCE [LARGE SCALE GENOMIC DNA]</scope>
    <source>
        <tissue evidence="2">Muscle</tissue>
    </source>
</reference>
<accession>A0A4Z2FPN5</accession>
<feature type="compositionally biased region" description="Basic and acidic residues" evidence="1">
    <location>
        <begin position="1"/>
        <end position="16"/>
    </location>
</feature>
<feature type="compositionally biased region" description="Basic and acidic residues" evidence="1">
    <location>
        <begin position="78"/>
        <end position="93"/>
    </location>
</feature>
<comment type="caution">
    <text evidence="2">The sequence shown here is derived from an EMBL/GenBank/DDBJ whole genome shotgun (WGS) entry which is preliminary data.</text>
</comment>
<dbReference type="AlphaFoldDB" id="A0A4Z2FPN5"/>
<evidence type="ECO:0000256" key="1">
    <source>
        <dbReference type="SAM" id="MobiDB-lite"/>
    </source>
</evidence>
<gene>
    <name evidence="2" type="ORF">EYF80_046598</name>
</gene>
<protein>
    <submittedName>
        <fullName evidence="2">Uncharacterized protein</fullName>
    </submittedName>
</protein>
<dbReference type="Proteomes" id="UP000314294">
    <property type="component" value="Unassembled WGS sequence"/>
</dbReference>
<proteinExistence type="predicted"/>
<evidence type="ECO:0000313" key="2">
    <source>
        <dbReference type="EMBL" id="TNN43187.1"/>
    </source>
</evidence>
<feature type="region of interest" description="Disordered" evidence="1">
    <location>
        <begin position="1"/>
        <end position="94"/>
    </location>
</feature>
<evidence type="ECO:0000313" key="3">
    <source>
        <dbReference type="Proteomes" id="UP000314294"/>
    </source>
</evidence>
<keyword evidence="3" id="KW-1185">Reference proteome</keyword>
<name>A0A4Z2FPN5_9TELE</name>